<accession>L7RDE1</accession>
<keyword evidence="2" id="KW-1185">Reference proteome</keyword>
<proteinExistence type="predicted"/>
<evidence type="ECO:0000313" key="2">
    <source>
        <dbReference type="Proteomes" id="UP000201640"/>
    </source>
</evidence>
<dbReference type="EMBL" id="JX962719">
    <property type="protein sequence ID" value="AGC02377.1"/>
    <property type="molecule type" value="Genomic_DNA"/>
</dbReference>
<gene>
    <name evidence="1" type="ORF">Moumou_00862</name>
</gene>
<evidence type="ECO:0000313" key="1">
    <source>
        <dbReference type="EMBL" id="AGC02377.1"/>
    </source>
</evidence>
<organism evidence="1 2">
    <name type="scientific">Acanthamoeba polyphaga moumouvirus</name>
    <dbReference type="NCBI Taxonomy" id="1269028"/>
    <lineage>
        <taxon>Viruses</taxon>
        <taxon>Varidnaviria</taxon>
        <taxon>Bamfordvirae</taxon>
        <taxon>Nucleocytoviricota</taxon>
        <taxon>Megaviricetes</taxon>
        <taxon>Imitervirales</taxon>
        <taxon>Mimiviridae</taxon>
        <taxon>Megamimivirinae</taxon>
        <taxon>Moumouvirus</taxon>
    </lineage>
</organism>
<dbReference type="GeneID" id="14446116"/>
<name>L7RDE1_9VIRU</name>
<sequence length="80" mass="9563">MSFEKLYVVSLVYKYGDAKNSIEGIFSKETKARSYMKKITKEFLEKLNKHQKNYKIIDLKNNIILQPIEDNGEEEDVYYF</sequence>
<dbReference type="RefSeq" id="YP_007354813.1">
    <property type="nucleotide sequence ID" value="NC_020104.1"/>
</dbReference>
<dbReference type="KEGG" id="vg:14446116"/>
<reference evidence="1 2" key="1">
    <citation type="journal article" date="2012" name="Genome Biol. Evol.">
        <title>Related Giant Viruses in Distant Locations and Different Habitats: Acanthamoeba polyphaga moumouvirus Represents a Third Lineage of the Mimiviridae That Is Close to the Megavirus Lineage.</title>
        <authorList>
            <person name="Yoosuf N."/>
            <person name="Yutin N."/>
            <person name="Colson P."/>
            <person name="Shabalina S.A."/>
            <person name="Pagnier I."/>
            <person name="Robert C."/>
            <person name="Azza S."/>
            <person name="Klose T."/>
            <person name="Wong J."/>
            <person name="Rossmann M.G."/>
            <person name="La Scola B."/>
            <person name="Raoult D."/>
            <person name="Koonin E.V."/>
        </authorList>
    </citation>
    <scope>NUCLEOTIDE SEQUENCE [LARGE SCALE GENOMIC DNA]</scope>
    <source>
        <strain evidence="1 2">M10A</strain>
    </source>
</reference>
<protein>
    <submittedName>
        <fullName evidence="1">Uncharacterized protein</fullName>
    </submittedName>
</protein>
<dbReference type="Proteomes" id="UP000201640">
    <property type="component" value="Segment"/>
</dbReference>